<sequence>MPTESHVIVLAFPFGSHAAPLHTLVRKLATAAPDVSFSFFNTAKSNSSITALEDHDIGNLKAYNVADGVPENYVYTGKRQEDIELFMKATPGNFKRAIEVAIEEKKISCVMSDAFLWFAGDMAEEMKVSWVPLWLSGQFSLSTHFYTDLLRDMIGIGTHAIAGREDEPLDFLPGMSGFHIEDLQEGIVFGDMESPLSIMLHRMGQMLPRVAAIAINSFEELNPTITNDFKSKFQKCLNVGPFSIMSSVPSDSDESGCLLWLDGQKTASVAYVGFGRLMTPPPHEQAALAEALEASGVPFLWSLKDSLKVNLPYGFLDRTKGRGNVVSWAPQLRVLAHPAVGVFVTHCGWNSVVESVMGGVPMICRPILGDHRLNGRMVTDVWQIGVGIKGGVFTRDGTMRGLDLILSKEKGKRMREKIGAIKEMMEKAIGPQGSSSENFKTLLELVSMCKAS</sequence>
<keyword evidence="7" id="KW-1185">Reference proteome</keyword>
<dbReference type="GO" id="GO:0080044">
    <property type="term" value="F:quercetin 7-O-glucosyltransferase activity"/>
    <property type="evidence" value="ECO:0007669"/>
    <property type="project" value="TreeGrafter"/>
</dbReference>
<dbReference type="EMBL" id="JABCRI010000009">
    <property type="protein sequence ID" value="KAF8400365.1"/>
    <property type="molecule type" value="Genomic_DNA"/>
</dbReference>
<comment type="caution">
    <text evidence="6">The sequence shown here is derived from an EMBL/GenBank/DDBJ whole genome shotgun (WGS) entry which is preliminary data.</text>
</comment>
<keyword evidence="2 4" id="KW-0328">Glycosyltransferase</keyword>
<evidence type="ECO:0000313" key="6">
    <source>
        <dbReference type="EMBL" id="KAF8400365.1"/>
    </source>
</evidence>
<dbReference type="Gene3D" id="3.40.50.2000">
    <property type="entry name" value="Glycogen Phosphorylase B"/>
    <property type="match status" value="2"/>
</dbReference>
<dbReference type="FunFam" id="3.40.50.2000:FF:000129">
    <property type="entry name" value="Glycosyltransferase"/>
    <property type="match status" value="1"/>
</dbReference>
<dbReference type="AlphaFoldDB" id="A0A834Z6Q5"/>
<keyword evidence="3 4" id="KW-0808">Transferase</keyword>
<gene>
    <name evidence="6" type="ORF">HHK36_013663</name>
</gene>
<evidence type="ECO:0000313" key="7">
    <source>
        <dbReference type="Proteomes" id="UP000655225"/>
    </source>
</evidence>
<evidence type="ECO:0000256" key="4">
    <source>
        <dbReference type="RuleBase" id="RU003718"/>
    </source>
</evidence>
<dbReference type="PANTHER" id="PTHR11926">
    <property type="entry name" value="GLUCOSYL/GLUCURONOSYL TRANSFERASES"/>
    <property type="match status" value="1"/>
</dbReference>
<dbReference type="Pfam" id="PF00201">
    <property type="entry name" value="UDPGT"/>
    <property type="match status" value="1"/>
</dbReference>
<dbReference type="InterPro" id="IPR035595">
    <property type="entry name" value="UDP_glycos_trans_CS"/>
</dbReference>
<dbReference type="EC" id="2.4.1.-" evidence="5"/>
<evidence type="ECO:0000256" key="5">
    <source>
        <dbReference type="RuleBase" id="RU362057"/>
    </source>
</evidence>
<reference evidence="6 7" key="1">
    <citation type="submission" date="2020-04" db="EMBL/GenBank/DDBJ databases">
        <title>Plant Genome Project.</title>
        <authorList>
            <person name="Zhang R.-G."/>
        </authorList>
    </citation>
    <scope>NUCLEOTIDE SEQUENCE [LARGE SCALE GENOMIC DNA]</scope>
    <source>
        <strain evidence="6">YNK0</strain>
        <tissue evidence="6">Leaf</tissue>
    </source>
</reference>
<proteinExistence type="inferred from homology"/>
<evidence type="ECO:0000256" key="1">
    <source>
        <dbReference type="ARBA" id="ARBA00009995"/>
    </source>
</evidence>
<dbReference type="PROSITE" id="PS00375">
    <property type="entry name" value="UDPGT"/>
    <property type="match status" value="1"/>
</dbReference>
<dbReference type="Proteomes" id="UP000655225">
    <property type="component" value="Unassembled WGS sequence"/>
</dbReference>
<dbReference type="SUPFAM" id="SSF53756">
    <property type="entry name" value="UDP-Glycosyltransferase/glycogen phosphorylase"/>
    <property type="match status" value="1"/>
</dbReference>
<comment type="similarity">
    <text evidence="1 4">Belongs to the UDP-glycosyltransferase family.</text>
</comment>
<evidence type="ECO:0000256" key="3">
    <source>
        <dbReference type="ARBA" id="ARBA00022679"/>
    </source>
</evidence>
<dbReference type="OrthoDB" id="5835829at2759"/>
<dbReference type="CDD" id="cd03784">
    <property type="entry name" value="GT1_Gtf-like"/>
    <property type="match status" value="1"/>
</dbReference>
<dbReference type="PANTHER" id="PTHR11926:SF1560">
    <property type="entry name" value="UDP-GLYCOSYLTRANSFERASE 74E1-RELATED"/>
    <property type="match status" value="1"/>
</dbReference>
<protein>
    <recommendedName>
        <fullName evidence="5">Glycosyltransferase</fullName>
        <ecNumber evidence="5">2.4.1.-</ecNumber>
    </recommendedName>
</protein>
<accession>A0A834Z6Q5</accession>
<dbReference type="InterPro" id="IPR002213">
    <property type="entry name" value="UDP_glucos_trans"/>
</dbReference>
<organism evidence="6 7">
    <name type="scientific">Tetracentron sinense</name>
    <name type="common">Spur-leaf</name>
    <dbReference type="NCBI Taxonomy" id="13715"/>
    <lineage>
        <taxon>Eukaryota</taxon>
        <taxon>Viridiplantae</taxon>
        <taxon>Streptophyta</taxon>
        <taxon>Embryophyta</taxon>
        <taxon>Tracheophyta</taxon>
        <taxon>Spermatophyta</taxon>
        <taxon>Magnoliopsida</taxon>
        <taxon>Trochodendrales</taxon>
        <taxon>Trochodendraceae</taxon>
        <taxon>Tetracentron</taxon>
    </lineage>
</organism>
<dbReference type="FunFam" id="3.40.50.2000:FF:000091">
    <property type="entry name" value="Glycosyltransferase"/>
    <property type="match status" value="1"/>
</dbReference>
<name>A0A834Z6Q5_TETSI</name>
<evidence type="ECO:0000256" key="2">
    <source>
        <dbReference type="ARBA" id="ARBA00022676"/>
    </source>
</evidence>
<dbReference type="OMA" id="FMEVAPQ"/>
<dbReference type="GO" id="GO:0080043">
    <property type="term" value="F:quercetin 3-O-glucosyltransferase activity"/>
    <property type="evidence" value="ECO:0007669"/>
    <property type="project" value="TreeGrafter"/>
</dbReference>